<protein>
    <submittedName>
        <fullName evidence="1">Uncharacterized protein</fullName>
    </submittedName>
</protein>
<sequence>MKHKSTPTDWNKIMVQVDGMEVTGSYRVDATDWMTVRMDGGGSTSARGGRDAEGVARMILHELARKN</sequence>
<gene>
    <name evidence="1" type="ORF">HX882_02730</name>
</gene>
<dbReference type="Proteomes" id="UP000539985">
    <property type="component" value="Unassembled WGS sequence"/>
</dbReference>
<proteinExistence type="predicted"/>
<evidence type="ECO:0000313" key="1">
    <source>
        <dbReference type="EMBL" id="NWB94803.1"/>
    </source>
</evidence>
<evidence type="ECO:0000313" key="2">
    <source>
        <dbReference type="Proteomes" id="UP000539985"/>
    </source>
</evidence>
<dbReference type="EMBL" id="JACAQB010000003">
    <property type="protein sequence ID" value="NWB94803.1"/>
    <property type="molecule type" value="Genomic_DNA"/>
</dbReference>
<name>A0A7Y8C0E6_9PSED</name>
<reference evidence="1 2" key="1">
    <citation type="submission" date="2020-04" db="EMBL/GenBank/DDBJ databases">
        <title>Molecular characterization of pseudomonads from Agaricus bisporus reveal novel blotch 2 pathogens in Western Europe.</title>
        <authorList>
            <person name="Taparia T."/>
            <person name="Krijger M."/>
            <person name="Haynes E."/>
            <person name="Elpinstone J.G."/>
            <person name="Noble R."/>
            <person name="Van Der Wolf J."/>
        </authorList>
    </citation>
    <scope>NUCLEOTIDE SEQUENCE [LARGE SCALE GENOMIC DNA]</scope>
    <source>
        <strain evidence="1 2">H7001</strain>
    </source>
</reference>
<organism evidence="1 2">
    <name type="scientific">Pseudomonas gingeri</name>
    <dbReference type="NCBI Taxonomy" id="117681"/>
    <lineage>
        <taxon>Bacteria</taxon>
        <taxon>Pseudomonadati</taxon>
        <taxon>Pseudomonadota</taxon>
        <taxon>Gammaproteobacteria</taxon>
        <taxon>Pseudomonadales</taxon>
        <taxon>Pseudomonadaceae</taxon>
        <taxon>Pseudomonas</taxon>
    </lineage>
</organism>
<accession>A0A7Y8C0E6</accession>
<dbReference type="RefSeq" id="WP_177099851.1">
    <property type="nucleotide sequence ID" value="NZ_JACAQB010000003.1"/>
</dbReference>
<comment type="caution">
    <text evidence="1">The sequence shown here is derived from an EMBL/GenBank/DDBJ whole genome shotgun (WGS) entry which is preliminary data.</text>
</comment>
<dbReference type="AlphaFoldDB" id="A0A7Y8C0E6"/>